<protein>
    <submittedName>
        <fullName evidence="2">Mannuronan C5-epimerase</fullName>
    </submittedName>
</protein>
<dbReference type="InterPro" id="IPR012334">
    <property type="entry name" value="Pectin_lyas_fold"/>
</dbReference>
<feature type="domain" description="Rhamnogalacturonase A/B/Epimerase-like pectate lyase" evidence="1">
    <location>
        <begin position="3"/>
        <end position="225"/>
    </location>
</feature>
<evidence type="ECO:0000313" key="3">
    <source>
        <dbReference type="Proteomes" id="UP001224775"/>
    </source>
</evidence>
<name>A0AAD9DEK0_9STRA</name>
<dbReference type="Proteomes" id="UP001224775">
    <property type="component" value="Unassembled WGS sequence"/>
</dbReference>
<comment type="caution">
    <text evidence="2">The sequence shown here is derived from an EMBL/GenBank/DDBJ whole genome shotgun (WGS) entry which is preliminary data.</text>
</comment>
<sequence>YQAQDFGAVADPTVDNRAAIQDAIDAAHAAGGGMVVLQSGTFGISKQPGDNGAILMKDNVFLKGNGIGKTVLRVVGPTCCRLTGIIRSPWGEATKNYGIADLTLDGNRENTKGLIDGFYNGGRPGGTITDEDVWIVRVEARYCSGYGFEPNERNERLTITESISHHNGRDGFVAVYIIDGVYKNNIAYENDRHGFNVITSSYDLLLSNNIARDNGGGGIVVQRGSLDTPVPHNIMVAGGESSRNGKEGVLLLMCYNVEIKGVDILENGSYGVRIHDPRLKSCECVEQSDHQ</sequence>
<dbReference type="Gene3D" id="2.160.20.10">
    <property type="entry name" value="Single-stranded right-handed beta-helix, Pectin lyase-like"/>
    <property type="match status" value="1"/>
</dbReference>
<accession>A0AAD9DEK0</accession>
<dbReference type="InterPro" id="IPR011050">
    <property type="entry name" value="Pectin_lyase_fold/virulence"/>
</dbReference>
<evidence type="ECO:0000259" key="1">
    <source>
        <dbReference type="Pfam" id="PF12708"/>
    </source>
</evidence>
<dbReference type="SMART" id="SM00710">
    <property type="entry name" value="PbH1"/>
    <property type="match status" value="5"/>
</dbReference>
<feature type="non-terminal residue" evidence="2">
    <location>
        <position position="291"/>
    </location>
</feature>
<organism evidence="2 3">
    <name type="scientific">Skeletonema marinoi</name>
    <dbReference type="NCBI Taxonomy" id="267567"/>
    <lineage>
        <taxon>Eukaryota</taxon>
        <taxon>Sar</taxon>
        <taxon>Stramenopiles</taxon>
        <taxon>Ochrophyta</taxon>
        <taxon>Bacillariophyta</taxon>
        <taxon>Coscinodiscophyceae</taxon>
        <taxon>Thalassiosirophycidae</taxon>
        <taxon>Thalassiosirales</taxon>
        <taxon>Skeletonemataceae</taxon>
        <taxon>Skeletonema</taxon>
        <taxon>Skeletonema marinoi-dohrnii complex</taxon>
    </lineage>
</organism>
<reference evidence="2" key="1">
    <citation type="submission" date="2023-06" db="EMBL/GenBank/DDBJ databases">
        <title>Survivors Of The Sea: Transcriptome response of Skeletonema marinoi to long-term dormancy.</title>
        <authorList>
            <person name="Pinder M.I.M."/>
            <person name="Kourtchenko O."/>
            <person name="Robertson E.K."/>
            <person name="Larsson T."/>
            <person name="Maumus F."/>
            <person name="Osuna-Cruz C.M."/>
            <person name="Vancaester E."/>
            <person name="Stenow R."/>
            <person name="Vandepoele K."/>
            <person name="Ploug H."/>
            <person name="Bruchert V."/>
            <person name="Godhe A."/>
            <person name="Topel M."/>
        </authorList>
    </citation>
    <scope>NUCLEOTIDE SEQUENCE</scope>
    <source>
        <strain evidence="2">R05AC</strain>
    </source>
</reference>
<gene>
    <name evidence="2" type="ORF">QTG54_006395</name>
</gene>
<proteinExistence type="predicted"/>
<dbReference type="Pfam" id="PF12708">
    <property type="entry name" value="Pect-lyase_RHGA_epim"/>
    <property type="match status" value="1"/>
</dbReference>
<keyword evidence="3" id="KW-1185">Reference proteome</keyword>
<dbReference type="InterPro" id="IPR006626">
    <property type="entry name" value="PbH1"/>
</dbReference>
<evidence type="ECO:0000313" key="2">
    <source>
        <dbReference type="EMBL" id="KAK1742798.1"/>
    </source>
</evidence>
<dbReference type="EMBL" id="JATAAI010000010">
    <property type="protein sequence ID" value="KAK1742798.1"/>
    <property type="molecule type" value="Genomic_DNA"/>
</dbReference>
<dbReference type="InterPro" id="IPR024535">
    <property type="entry name" value="RHGA/B-epi-like_pectate_lyase"/>
</dbReference>
<dbReference type="AlphaFoldDB" id="A0AAD9DEK0"/>
<dbReference type="SUPFAM" id="SSF51126">
    <property type="entry name" value="Pectin lyase-like"/>
    <property type="match status" value="1"/>
</dbReference>